<comment type="caution">
    <text evidence="2">The sequence shown here is derived from an EMBL/GenBank/DDBJ whole genome shotgun (WGS) entry which is preliminary data.</text>
</comment>
<protein>
    <submittedName>
        <fullName evidence="2">Flavodoxin family protein</fullName>
    </submittedName>
</protein>
<dbReference type="GO" id="GO:0010181">
    <property type="term" value="F:FMN binding"/>
    <property type="evidence" value="ECO:0007669"/>
    <property type="project" value="InterPro"/>
</dbReference>
<dbReference type="Pfam" id="PF12641">
    <property type="entry name" value="Flavodoxin_3"/>
    <property type="match status" value="1"/>
</dbReference>
<evidence type="ECO:0000313" key="3">
    <source>
        <dbReference type="Proteomes" id="UP000886804"/>
    </source>
</evidence>
<feature type="domain" description="Flavodoxin-like" evidence="1">
    <location>
        <begin position="5"/>
        <end position="162"/>
    </location>
</feature>
<dbReference type="AlphaFoldDB" id="A0A9D2RM74"/>
<evidence type="ECO:0000259" key="1">
    <source>
        <dbReference type="Pfam" id="PF12641"/>
    </source>
</evidence>
<dbReference type="EMBL" id="DWYS01000137">
    <property type="protein sequence ID" value="HJB08483.1"/>
    <property type="molecule type" value="Genomic_DNA"/>
</dbReference>
<dbReference type="Proteomes" id="UP000886804">
    <property type="component" value="Unassembled WGS sequence"/>
</dbReference>
<dbReference type="InterPro" id="IPR029039">
    <property type="entry name" value="Flavoprotein-like_sf"/>
</dbReference>
<evidence type="ECO:0000313" key="2">
    <source>
        <dbReference type="EMBL" id="HJB08483.1"/>
    </source>
</evidence>
<dbReference type="Gene3D" id="3.40.50.360">
    <property type="match status" value="1"/>
</dbReference>
<dbReference type="GO" id="GO:0016651">
    <property type="term" value="F:oxidoreductase activity, acting on NAD(P)H"/>
    <property type="evidence" value="ECO:0007669"/>
    <property type="project" value="UniProtKB-ARBA"/>
</dbReference>
<dbReference type="SUPFAM" id="SSF52218">
    <property type="entry name" value="Flavoproteins"/>
    <property type="match status" value="1"/>
</dbReference>
<reference evidence="2" key="1">
    <citation type="journal article" date="2021" name="PeerJ">
        <title>Extensive microbial diversity within the chicken gut microbiome revealed by metagenomics and culture.</title>
        <authorList>
            <person name="Gilroy R."/>
            <person name="Ravi A."/>
            <person name="Getino M."/>
            <person name="Pursley I."/>
            <person name="Horton D.L."/>
            <person name="Alikhan N.F."/>
            <person name="Baker D."/>
            <person name="Gharbi K."/>
            <person name="Hall N."/>
            <person name="Watson M."/>
            <person name="Adriaenssens E.M."/>
            <person name="Foster-Nyarko E."/>
            <person name="Jarju S."/>
            <person name="Secka A."/>
            <person name="Antonio M."/>
            <person name="Oren A."/>
            <person name="Chaudhuri R.R."/>
            <person name="La Ragione R."/>
            <person name="Hildebrand F."/>
            <person name="Pallen M.J."/>
        </authorList>
    </citation>
    <scope>NUCLEOTIDE SEQUENCE</scope>
    <source>
        <strain evidence="2">CHK188-4685</strain>
    </source>
</reference>
<name>A0A9D2RM74_9FIRM</name>
<dbReference type="InterPro" id="IPR054633">
    <property type="entry name" value="BilS"/>
</dbReference>
<gene>
    <name evidence="2" type="ORF">H9716_11580</name>
</gene>
<reference evidence="2" key="2">
    <citation type="submission" date="2021-04" db="EMBL/GenBank/DDBJ databases">
        <authorList>
            <person name="Gilroy R."/>
        </authorList>
    </citation>
    <scope>NUCLEOTIDE SEQUENCE</scope>
    <source>
        <strain evidence="2">CHK188-4685</strain>
    </source>
</reference>
<dbReference type="InterPro" id="IPR008254">
    <property type="entry name" value="Flavodoxin/NO_synth"/>
</dbReference>
<proteinExistence type="predicted"/>
<dbReference type="NCBIfam" id="NF045594">
    <property type="entry name" value="flavodox_BilS"/>
    <property type="match status" value="1"/>
</dbReference>
<accession>A0A9D2RM74</accession>
<organism evidence="2 3">
    <name type="scientific">Candidatus Enterocloster faecavium</name>
    <dbReference type="NCBI Taxonomy" id="2838560"/>
    <lineage>
        <taxon>Bacteria</taxon>
        <taxon>Bacillati</taxon>
        <taxon>Bacillota</taxon>
        <taxon>Clostridia</taxon>
        <taxon>Lachnospirales</taxon>
        <taxon>Lachnospiraceae</taxon>
        <taxon>Enterocloster</taxon>
    </lineage>
</organism>
<sequence>MTCAVVYSSRTGNTRELAGTLRSCISQKELLYFGGPDEAALQAERICAGFWTDKGNCDGEMKEFLGKLRNKEVFLFGTAGFGGSGEYFERILSSVKENLGPGCRVIGTYMCQGKMPYSVRERYVKMMAQPDHMPGLEGMIENFDRALSHPGKEDLKALEEAARRAGLGE</sequence>